<dbReference type="GO" id="GO:0008514">
    <property type="term" value="F:organic anion transmembrane transporter activity"/>
    <property type="evidence" value="ECO:0007669"/>
    <property type="project" value="UniProtKB-ARBA"/>
</dbReference>
<evidence type="ECO:0000256" key="4">
    <source>
        <dbReference type="ARBA" id="ARBA00020150"/>
    </source>
</evidence>
<dbReference type="PANTHER" id="PTHR10283">
    <property type="entry name" value="SOLUTE CARRIER FAMILY 13 MEMBER"/>
    <property type="match status" value="1"/>
</dbReference>
<organism evidence="10 11">
    <name type="scientific">Veillonella criceti</name>
    <dbReference type="NCBI Taxonomy" id="103891"/>
    <lineage>
        <taxon>Bacteria</taxon>
        <taxon>Bacillati</taxon>
        <taxon>Bacillota</taxon>
        <taxon>Negativicutes</taxon>
        <taxon>Veillonellales</taxon>
        <taxon>Veillonellaceae</taxon>
        <taxon>Veillonella</taxon>
    </lineage>
</organism>
<sequence length="499" mass="53562">MTQPASPAPVPAKTRSHSQNIGLILSFLVLIGILCIPTPSDLSTAGHRMIGLLFFAIVLWITSAVSYPVSATMLTALTALLLGTAPNIDAPDKILGTSNALKLAISGYSTPAWALVAAAMFISVAMTKTGLDRRIALNVLSRIGTKTSHIYIGVIFTGFILSFFVPSATARLACLVPIIIGILDSLGINRQSKLAALLVVGATQADTVWNIMVQTAAAQNLVAVGFISSQLNTSVSWLDWLLAAAPYSLVMIVIYYFLSMWLLKPDEHDLEGSQQELQRHLKELGPMSFNEKKLLALSLILLGFWATGGHLHKYDTSTTTIVAIALFLMPGIGIIDWKYAQSRIDWGSIVMFGAGISLGTALLKTKAATWLANAFVHMFTLETLSVFMLIGTITFFLIAIHLGFASATALASAMIPIVISIVQAVHIPGINPVGLTMIAQFSICFGFILPVNSPQGMVAYSTGTFDVKTFMKTGIPITIIGYALLVVYAATYWHWIGLV</sequence>
<keyword evidence="11" id="KW-1185">Reference proteome</keyword>
<feature type="transmembrane region" description="Helical" evidence="9">
    <location>
        <begin position="50"/>
        <end position="83"/>
    </location>
</feature>
<dbReference type="EMBL" id="UHIO01000001">
    <property type="protein sequence ID" value="SUP43589.1"/>
    <property type="molecule type" value="Genomic_DNA"/>
</dbReference>
<protein>
    <recommendedName>
        <fullName evidence="4">Sodium-dependent dicarboxylate transporter SdcS</fullName>
    </recommendedName>
    <alternativeName>
        <fullName evidence="8">Na(+)/dicarboxylate symporter</fullName>
    </alternativeName>
</protein>
<dbReference type="GO" id="GO:0005886">
    <property type="term" value="C:plasma membrane"/>
    <property type="evidence" value="ECO:0007669"/>
    <property type="project" value="TreeGrafter"/>
</dbReference>
<feature type="transmembrane region" description="Helical" evidence="9">
    <location>
        <begin position="344"/>
        <end position="363"/>
    </location>
</feature>
<dbReference type="InterPro" id="IPR030676">
    <property type="entry name" value="CitT-rel"/>
</dbReference>
<dbReference type="PIRSF" id="PIRSF002457">
    <property type="entry name" value="DASS"/>
    <property type="match status" value="1"/>
</dbReference>
<feature type="transmembrane region" description="Helical" evidence="9">
    <location>
        <begin position="318"/>
        <end position="337"/>
    </location>
</feature>
<dbReference type="NCBIfam" id="TIGR00785">
    <property type="entry name" value="dass"/>
    <property type="match status" value="1"/>
</dbReference>
<dbReference type="Pfam" id="PF00939">
    <property type="entry name" value="Na_sulph_symp"/>
    <property type="match status" value="1"/>
</dbReference>
<gene>
    <name evidence="10" type="primary">ybhI_2</name>
    <name evidence="10" type="ORF">NCTC12020_01234</name>
</gene>
<name>A0A380NLJ8_9FIRM</name>
<evidence type="ECO:0000256" key="6">
    <source>
        <dbReference type="ARBA" id="ARBA00022989"/>
    </source>
</evidence>
<feature type="transmembrane region" description="Helical" evidence="9">
    <location>
        <begin position="237"/>
        <end position="258"/>
    </location>
</feature>
<evidence type="ECO:0000313" key="11">
    <source>
        <dbReference type="Proteomes" id="UP000255367"/>
    </source>
</evidence>
<dbReference type="Proteomes" id="UP000255367">
    <property type="component" value="Unassembled WGS sequence"/>
</dbReference>
<evidence type="ECO:0000256" key="2">
    <source>
        <dbReference type="ARBA" id="ARBA00006772"/>
    </source>
</evidence>
<feature type="transmembrane region" description="Helical" evidence="9">
    <location>
        <begin position="103"/>
        <end position="127"/>
    </location>
</feature>
<feature type="transmembrane region" description="Helical" evidence="9">
    <location>
        <begin position="148"/>
        <end position="164"/>
    </location>
</feature>
<keyword evidence="5 9" id="KW-0812">Transmembrane</keyword>
<comment type="similarity">
    <text evidence="3">Belongs to the SLC13A/DASS transporter (TC 2.A.47) family. DIT1 subfamily.</text>
</comment>
<accession>A0A380NLJ8</accession>
<comment type="subcellular location">
    <subcellularLocation>
        <location evidence="1">Membrane</location>
        <topology evidence="1">Multi-pass membrane protein</topology>
    </subcellularLocation>
</comment>
<reference evidence="10 11" key="1">
    <citation type="submission" date="2018-06" db="EMBL/GenBank/DDBJ databases">
        <authorList>
            <consortium name="Pathogen Informatics"/>
            <person name="Doyle S."/>
        </authorList>
    </citation>
    <scope>NUCLEOTIDE SEQUENCE [LARGE SCALE GENOMIC DNA]</scope>
    <source>
        <strain evidence="10 11">NCTC12020</strain>
    </source>
</reference>
<keyword evidence="7 9" id="KW-0472">Membrane</keyword>
<feature type="transmembrane region" description="Helical" evidence="9">
    <location>
        <begin position="407"/>
        <end position="427"/>
    </location>
</feature>
<evidence type="ECO:0000256" key="7">
    <source>
        <dbReference type="ARBA" id="ARBA00023136"/>
    </source>
</evidence>
<evidence type="ECO:0000256" key="9">
    <source>
        <dbReference type="SAM" id="Phobius"/>
    </source>
</evidence>
<evidence type="ECO:0000256" key="8">
    <source>
        <dbReference type="ARBA" id="ARBA00031174"/>
    </source>
</evidence>
<evidence type="ECO:0000256" key="1">
    <source>
        <dbReference type="ARBA" id="ARBA00004141"/>
    </source>
</evidence>
<feature type="transmembrane region" description="Helical" evidence="9">
    <location>
        <begin position="20"/>
        <end position="38"/>
    </location>
</feature>
<feature type="transmembrane region" description="Helical" evidence="9">
    <location>
        <begin position="375"/>
        <end position="400"/>
    </location>
</feature>
<comment type="similarity">
    <text evidence="2">Belongs to the SLC13A/DASS transporter (TC 2.A.47) family. NADC subfamily.</text>
</comment>
<feature type="transmembrane region" description="Helical" evidence="9">
    <location>
        <begin position="294"/>
        <end position="312"/>
    </location>
</feature>
<keyword evidence="6 9" id="KW-1133">Transmembrane helix</keyword>
<evidence type="ECO:0000313" key="10">
    <source>
        <dbReference type="EMBL" id="SUP43589.1"/>
    </source>
</evidence>
<dbReference type="AlphaFoldDB" id="A0A380NLJ8"/>
<dbReference type="PANTHER" id="PTHR10283:SF82">
    <property type="entry name" value="SOLUTE CARRIER FAMILY 13 MEMBER 2"/>
    <property type="match status" value="1"/>
</dbReference>
<feature type="transmembrane region" description="Helical" evidence="9">
    <location>
        <begin position="433"/>
        <end position="452"/>
    </location>
</feature>
<proteinExistence type="inferred from homology"/>
<dbReference type="OrthoDB" id="9156049at2"/>
<dbReference type="RefSeq" id="WP_115310394.1">
    <property type="nucleotide sequence ID" value="NZ_UHIO01000001.1"/>
</dbReference>
<feature type="transmembrane region" description="Helical" evidence="9">
    <location>
        <begin position="170"/>
        <end position="188"/>
    </location>
</feature>
<dbReference type="GO" id="GO:1905039">
    <property type="term" value="P:carboxylic acid transmembrane transport"/>
    <property type="evidence" value="ECO:0007669"/>
    <property type="project" value="UniProtKB-ARBA"/>
</dbReference>
<evidence type="ECO:0000256" key="3">
    <source>
        <dbReference type="ARBA" id="ARBA00007349"/>
    </source>
</evidence>
<feature type="transmembrane region" description="Helical" evidence="9">
    <location>
        <begin position="195"/>
        <end position="217"/>
    </location>
</feature>
<evidence type="ECO:0000256" key="5">
    <source>
        <dbReference type="ARBA" id="ARBA00022692"/>
    </source>
</evidence>
<dbReference type="InterPro" id="IPR001898">
    <property type="entry name" value="SLC13A/DASS"/>
</dbReference>
<feature type="transmembrane region" description="Helical" evidence="9">
    <location>
        <begin position="473"/>
        <end position="495"/>
    </location>
</feature>